<keyword evidence="1" id="KW-1133">Transmembrane helix</keyword>
<keyword evidence="1" id="KW-0472">Membrane</keyword>
<proteinExistence type="predicted"/>
<dbReference type="RefSeq" id="WP_181888113.1">
    <property type="nucleotide sequence ID" value="NZ_CAUPJD010000012.1"/>
</dbReference>
<comment type="caution">
    <text evidence="3">The sequence shown here is derived from an EMBL/GenBank/DDBJ whole genome shotgun (WGS) entry which is preliminary data.</text>
</comment>
<keyword evidence="3" id="KW-0378">Hydrolase</keyword>
<dbReference type="PANTHER" id="PTHR36435">
    <property type="entry name" value="SLR1288 PROTEIN"/>
    <property type="match status" value="1"/>
</dbReference>
<evidence type="ECO:0000256" key="1">
    <source>
        <dbReference type="SAM" id="Phobius"/>
    </source>
</evidence>
<feature type="transmembrane region" description="Helical" evidence="1">
    <location>
        <begin position="211"/>
        <end position="229"/>
    </location>
</feature>
<feature type="transmembrane region" description="Helical" evidence="1">
    <location>
        <begin position="15"/>
        <end position="39"/>
    </location>
</feature>
<name>A0A7W2E8Z6_9CORY</name>
<feature type="transmembrane region" description="Helical" evidence="1">
    <location>
        <begin position="45"/>
        <end position="68"/>
    </location>
</feature>
<organism evidence="3 4">
    <name type="scientific">Corynebacterium haemomassiliense</name>
    <dbReference type="NCBI Taxonomy" id="2754726"/>
    <lineage>
        <taxon>Bacteria</taxon>
        <taxon>Bacillati</taxon>
        <taxon>Actinomycetota</taxon>
        <taxon>Actinomycetes</taxon>
        <taxon>Mycobacteriales</taxon>
        <taxon>Corynebacteriaceae</taxon>
        <taxon>Corynebacterium</taxon>
    </lineage>
</organism>
<dbReference type="Proteomes" id="UP000523682">
    <property type="component" value="Unassembled WGS sequence"/>
</dbReference>
<accession>A0A7W2E8Z6</accession>
<dbReference type="InterPro" id="IPR052710">
    <property type="entry name" value="CAAX_protease"/>
</dbReference>
<keyword evidence="3" id="KW-0482">Metalloprotease</keyword>
<keyword evidence="4" id="KW-1185">Reference proteome</keyword>
<feature type="domain" description="CAAX prenyl protease 2/Lysostaphin resistance protein A-like" evidence="2">
    <location>
        <begin position="133"/>
        <end position="220"/>
    </location>
</feature>
<dbReference type="PANTHER" id="PTHR36435:SF1">
    <property type="entry name" value="CAAX AMINO TERMINAL PROTEASE FAMILY PROTEIN"/>
    <property type="match status" value="1"/>
</dbReference>
<feature type="transmembrane region" description="Helical" evidence="1">
    <location>
        <begin position="130"/>
        <end position="147"/>
    </location>
</feature>
<evidence type="ECO:0000313" key="4">
    <source>
        <dbReference type="Proteomes" id="UP000523682"/>
    </source>
</evidence>
<dbReference type="Pfam" id="PF02517">
    <property type="entry name" value="Rce1-like"/>
    <property type="match status" value="1"/>
</dbReference>
<evidence type="ECO:0000259" key="2">
    <source>
        <dbReference type="Pfam" id="PF02517"/>
    </source>
</evidence>
<reference evidence="3 4" key="1">
    <citation type="submission" date="2020-07" db="EMBL/GenBank/DDBJ databases">
        <title>Draft genome and description of Corynebacterium haemomassiliense strain Marseile-Q3615 sp. nov.</title>
        <authorList>
            <person name="Boxberger M."/>
            <person name="La Scola B."/>
        </authorList>
    </citation>
    <scope>NUCLEOTIDE SEQUENCE [LARGE SCALE GENOMIC DNA]</scope>
    <source>
        <strain evidence="3 4">Marseille-Q3615</strain>
    </source>
</reference>
<sequence length="230" mass="24071">MPEPQAMETPTLRDAGVAAAAMGAMYVLLLGQGLVLVRAGVSRTVALTVLPVAVLVALAVPTVLLVRYMRHRGLELAFSRLGRRGWHLLWQAPAVVLGSAAATSVVAPLFGLEPRGDSASETLARDLDSAAPVLLLLVGYLLIGPFIEEIVFRRVLMNYFDTLMPAAASVLATAAIFGAAHIAPPAIVFTFFAGIGLALVARFHGTITASYIVHVVNNLLASAALIGALL</sequence>
<feature type="transmembrane region" description="Helical" evidence="1">
    <location>
        <begin position="159"/>
        <end position="180"/>
    </location>
</feature>
<gene>
    <name evidence="3" type="ORF">H0193_00655</name>
</gene>
<dbReference type="GO" id="GO:0080120">
    <property type="term" value="P:CAAX-box protein maturation"/>
    <property type="evidence" value="ECO:0007669"/>
    <property type="project" value="UniProtKB-ARBA"/>
</dbReference>
<keyword evidence="1" id="KW-0812">Transmembrane</keyword>
<dbReference type="AlphaFoldDB" id="A0A7W2E8Z6"/>
<dbReference type="InterPro" id="IPR003675">
    <property type="entry name" value="Rce1/LyrA-like_dom"/>
</dbReference>
<dbReference type="GO" id="GO:0008237">
    <property type="term" value="F:metallopeptidase activity"/>
    <property type="evidence" value="ECO:0007669"/>
    <property type="project" value="UniProtKB-KW"/>
</dbReference>
<dbReference type="GO" id="GO:0004175">
    <property type="term" value="F:endopeptidase activity"/>
    <property type="evidence" value="ECO:0007669"/>
    <property type="project" value="UniProtKB-ARBA"/>
</dbReference>
<dbReference type="EMBL" id="JACDTZ010000001">
    <property type="protein sequence ID" value="MBA5243341.1"/>
    <property type="molecule type" value="Genomic_DNA"/>
</dbReference>
<protein>
    <submittedName>
        <fullName evidence="3">CPBP family intramembrane metalloprotease</fullName>
    </submittedName>
</protein>
<keyword evidence="3" id="KW-0645">Protease</keyword>
<evidence type="ECO:0000313" key="3">
    <source>
        <dbReference type="EMBL" id="MBA5243341.1"/>
    </source>
</evidence>
<dbReference type="GO" id="GO:0006508">
    <property type="term" value="P:proteolysis"/>
    <property type="evidence" value="ECO:0007669"/>
    <property type="project" value="UniProtKB-KW"/>
</dbReference>
<feature type="transmembrane region" description="Helical" evidence="1">
    <location>
        <begin position="88"/>
        <end position="110"/>
    </location>
</feature>